<dbReference type="PANTHER" id="PTHR14096:SF59">
    <property type="entry name" value="APOLIPOPROTEIN L, 1 ISOFORM X1"/>
    <property type="match status" value="1"/>
</dbReference>
<dbReference type="Pfam" id="PF05461">
    <property type="entry name" value="ApoL"/>
    <property type="match status" value="2"/>
</dbReference>
<reference evidence="4 5" key="1">
    <citation type="submission" date="2022-01" db="EMBL/GenBank/DDBJ databases">
        <title>A high-quality chromosome-level genome assembly of rohu carp, Labeo rohita.</title>
        <authorList>
            <person name="Arick M.A. II"/>
            <person name="Hsu C.-Y."/>
            <person name="Magbanua Z."/>
            <person name="Pechanova O."/>
            <person name="Grover C."/>
            <person name="Miller E."/>
            <person name="Thrash A."/>
            <person name="Ezzel L."/>
            <person name="Alam S."/>
            <person name="Benzie J."/>
            <person name="Hamilton M."/>
            <person name="Karsi A."/>
            <person name="Lawrence M.L."/>
            <person name="Peterson D.G."/>
        </authorList>
    </citation>
    <scope>NUCLEOTIDE SEQUENCE [LARGE SCALE GENOMIC DNA]</scope>
    <source>
        <strain evidence="5">BAU-BD-2019</strain>
        <tissue evidence="4">Blood</tissue>
    </source>
</reference>
<dbReference type="InterPro" id="IPR008405">
    <property type="entry name" value="ApoL"/>
</dbReference>
<feature type="region of interest" description="Disordered" evidence="2">
    <location>
        <begin position="1"/>
        <end position="43"/>
    </location>
</feature>
<feature type="transmembrane region" description="Helical" evidence="3">
    <location>
        <begin position="176"/>
        <end position="199"/>
    </location>
</feature>
<evidence type="ECO:0000313" key="5">
    <source>
        <dbReference type="Proteomes" id="UP000830375"/>
    </source>
</evidence>
<comment type="caution">
    <text evidence="4">The sequence shown here is derived from an EMBL/GenBank/DDBJ whole genome shotgun (WGS) entry which is preliminary data.</text>
</comment>
<feature type="transmembrane region" description="Helical" evidence="3">
    <location>
        <begin position="555"/>
        <end position="581"/>
    </location>
</feature>
<accession>A0ABQ8MMR8</accession>
<feature type="transmembrane region" description="Helical" evidence="3">
    <location>
        <begin position="205"/>
        <end position="230"/>
    </location>
</feature>
<feature type="region of interest" description="Disordered" evidence="2">
    <location>
        <begin position="399"/>
        <end position="427"/>
    </location>
</feature>
<sequence length="720" mass="77517">MLRSDGAAARPDRHCVPLYVQAKPPPPPVPKKPGKHSLSTRSCDVSPAYDNYREIQTPAIPPRPASSEPVRSEPNRHLYEVLLDDHQESDGGLRDNSGLWAGNQHTLFCSAVKRGPLQRPSAFSSRLFAQTVHRIRSGVQLYQQVLFHRGTSMMNFITQLNCIADELDKALKKTRIAGITGGTTGAIGTAAIVAGIALAPVTLGASLAVAGIGVGVAAAGGVTGASAAIGKKVKKTQDRRKVEKILRLYQSQMEDVEECLKFIISGLKHLKTLELTTLAVDSDAADVLKLAERLGNSDVIDALSENTRAVQAFAADLDSYFTKDDAQRLKKGSESLFAAKIREVALKLKENIDQLIRIKNICISYDRSPPKPAPRKAPGARKMVGMNEKVDPGPYQTGLDCSSGDQPVTEAENAHEKPADPPLPRLRTKAKNPQEIISSCSEKNFIVIAALLNHLVKQLQNNELQENQQWYQTSDFRSFMRTGESFTNALEVFVSHLPSCASVLERQIAELREVADAVDKTNKGVKIAGITGGATGAVGGAAAVAGILLSPVTMGASLAITAVGVGVAAAGGVTGASAAITNKVKRNQVRKKVETILKEYQSEMEDIKVYLNDINTEMGKLRAYDLLTLERVNVKSAKIVRLVGIAGGTTTALGVMSRSSGVIQGFALGMDLYFTEQDSQKLKKESKTRFAQQIHEVAGQIKAGLTELMDMREKLLSEGI</sequence>
<proteinExistence type="inferred from homology"/>
<evidence type="ECO:0000256" key="1">
    <source>
        <dbReference type="ARBA" id="ARBA00010090"/>
    </source>
</evidence>
<evidence type="ECO:0000256" key="3">
    <source>
        <dbReference type="SAM" id="Phobius"/>
    </source>
</evidence>
<feature type="transmembrane region" description="Helical" evidence="3">
    <location>
        <begin position="527"/>
        <end position="549"/>
    </location>
</feature>
<dbReference type="EMBL" id="JACTAM010000006">
    <property type="protein sequence ID" value="KAI2663163.1"/>
    <property type="molecule type" value="Genomic_DNA"/>
</dbReference>
<comment type="similarity">
    <text evidence="1">Belongs to the apolipoprotein L family.</text>
</comment>
<keyword evidence="3" id="KW-1133">Transmembrane helix</keyword>
<organism evidence="4 5">
    <name type="scientific">Labeo rohita</name>
    <name type="common">Indian major carp</name>
    <name type="synonym">Cyprinus rohita</name>
    <dbReference type="NCBI Taxonomy" id="84645"/>
    <lineage>
        <taxon>Eukaryota</taxon>
        <taxon>Metazoa</taxon>
        <taxon>Chordata</taxon>
        <taxon>Craniata</taxon>
        <taxon>Vertebrata</taxon>
        <taxon>Euteleostomi</taxon>
        <taxon>Actinopterygii</taxon>
        <taxon>Neopterygii</taxon>
        <taxon>Teleostei</taxon>
        <taxon>Ostariophysi</taxon>
        <taxon>Cypriniformes</taxon>
        <taxon>Cyprinidae</taxon>
        <taxon>Labeoninae</taxon>
        <taxon>Labeonini</taxon>
        <taxon>Labeo</taxon>
    </lineage>
</organism>
<gene>
    <name evidence="4" type="ORF">H4Q32_011628</name>
</gene>
<dbReference type="Gene3D" id="1.20.1170.10">
    <property type="match status" value="1"/>
</dbReference>
<keyword evidence="3" id="KW-0472">Membrane</keyword>
<evidence type="ECO:0000313" key="4">
    <source>
        <dbReference type="EMBL" id="KAI2663163.1"/>
    </source>
</evidence>
<dbReference type="Proteomes" id="UP000830375">
    <property type="component" value="Unassembled WGS sequence"/>
</dbReference>
<keyword evidence="5" id="KW-1185">Reference proteome</keyword>
<keyword evidence="3" id="KW-0812">Transmembrane</keyword>
<dbReference type="PANTHER" id="PTHR14096">
    <property type="entry name" value="APOLIPOPROTEIN L"/>
    <property type="match status" value="1"/>
</dbReference>
<evidence type="ECO:0000256" key="2">
    <source>
        <dbReference type="SAM" id="MobiDB-lite"/>
    </source>
</evidence>
<protein>
    <submittedName>
        <fullName evidence="4">Apolipoprotein L6</fullName>
    </submittedName>
</protein>
<name>A0ABQ8MMR8_LABRO</name>